<dbReference type="InterPro" id="IPR012347">
    <property type="entry name" value="Ferritin-like"/>
</dbReference>
<dbReference type="InterPro" id="IPR029447">
    <property type="entry name" value="DUF4439"/>
</dbReference>
<dbReference type="AlphaFoldDB" id="A0A7R7GVL2"/>
<dbReference type="SUPFAM" id="SSF47240">
    <property type="entry name" value="Ferritin-like"/>
    <property type="match status" value="1"/>
</dbReference>
<feature type="region of interest" description="Disordered" evidence="1">
    <location>
        <begin position="1"/>
        <end position="37"/>
    </location>
</feature>
<name>A0A7R7GVL2_9MYCO</name>
<dbReference type="InterPro" id="IPR009078">
    <property type="entry name" value="Ferritin-like_SF"/>
</dbReference>
<evidence type="ECO:0000313" key="4">
    <source>
        <dbReference type="Proteomes" id="UP000595446"/>
    </source>
</evidence>
<dbReference type="CDD" id="cd00657">
    <property type="entry name" value="Ferritin_like"/>
    <property type="match status" value="1"/>
</dbReference>
<accession>A0A7R7GVL2</accession>
<feature type="compositionally biased region" description="Polar residues" evidence="1">
    <location>
        <begin position="16"/>
        <end position="29"/>
    </location>
</feature>
<evidence type="ECO:0000313" key="3">
    <source>
        <dbReference type="EMBL" id="BCO36895.1"/>
    </source>
</evidence>
<keyword evidence="4" id="KW-1185">Reference proteome</keyword>
<protein>
    <recommendedName>
        <fullName evidence="2">DUF4439 domain-containing protein</fullName>
    </recommendedName>
</protein>
<dbReference type="EMBL" id="AP024237">
    <property type="protein sequence ID" value="BCO36895.1"/>
    <property type="molecule type" value="Genomic_DNA"/>
</dbReference>
<dbReference type="Pfam" id="PF14530">
    <property type="entry name" value="DUF4439"/>
    <property type="match status" value="1"/>
</dbReference>
<reference evidence="3 4" key="1">
    <citation type="submission" date="2020-12" db="EMBL/GenBank/DDBJ databases">
        <title>Complete genome sequence of Mycobacterium heckeshornense JCM 15655T, closely related to a pathogenic non-tuberculous mycobacterial species Mycobacterium xenopi.</title>
        <authorList>
            <person name="Yoshida M."/>
            <person name="Fukano H."/>
            <person name="Asakura T."/>
            <person name="Suzuki M."/>
            <person name="Hoshino Y."/>
        </authorList>
    </citation>
    <scope>NUCLEOTIDE SEQUENCE [LARGE SCALE GENOMIC DNA]</scope>
    <source>
        <strain evidence="3 4">JCM 15655</strain>
    </source>
</reference>
<dbReference type="Proteomes" id="UP000595446">
    <property type="component" value="Chromosome"/>
</dbReference>
<evidence type="ECO:0000259" key="2">
    <source>
        <dbReference type="Pfam" id="PF14530"/>
    </source>
</evidence>
<dbReference type="Gene3D" id="1.20.1260.10">
    <property type="match status" value="1"/>
</dbReference>
<feature type="domain" description="DUF4439" evidence="2">
    <location>
        <begin position="39"/>
        <end position="174"/>
    </location>
</feature>
<proteinExistence type="predicted"/>
<sequence>MHGGLHGRAGAERGNAVTSAEPTQATDASSRPRDPEDTALCDALATEHAVVYGYGIVSAHTTPDLNAMVAAALRQHRKRRDAVIAMLAAQSVTGPVAAAGYQLPIPVNNAIDAAHLAVRMENDAAAAWRVVVERAKTADHRSFAVTALTQSAVWAARWNRELGAWPITKAFPGGGE</sequence>
<gene>
    <name evidence="3" type="ORF">MHEC_33280</name>
</gene>
<evidence type="ECO:0000256" key="1">
    <source>
        <dbReference type="SAM" id="MobiDB-lite"/>
    </source>
</evidence>
<organism evidence="3 4">
    <name type="scientific">Mycobacterium heckeshornense</name>
    <dbReference type="NCBI Taxonomy" id="110505"/>
    <lineage>
        <taxon>Bacteria</taxon>
        <taxon>Bacillati</taxon>
        <taxon>Actinomycetota</taxon>
        <taxon>Actinomycetes</taxon>
        <taxon>Mycobacteriales</taxon>
        <taxon>Mycobacteriaceae</taxon>
        <taxon>Mycobacterium</taxon>
    </lineage>
</organism>